<comment type="caution">
    <text evidence="1">The sequence shown here is derived from an EMBL/GenBank/DDBJ whole genome shotgun (WGS) entry which is preliminary data.</text>
</comment>
<proteinExistence type="predicted"/>
<dbReference type="Proteomes" id="UP000784294">
    <property type="component" value="Unassembled WGS sequence"/>
</dbReference>
<evidence type="ECO:0000313" key="1">
    <source>
        <dbReference type="EMBL" id="VEL40080.1"/>
    </source>
</evidence>
<accession>A0A448XMA6</accession>
<gene>
    <name evidence="1" type="ORF">PXEA_LOCUS33520</name>
</gene>
<protein>
    <submittedName>
        <fullName evidence="1">Uncharacterized protein</fullName>
    </submittedName>
</protein>
<sequence>MINLCDGDKVDSCDKMQRPSRNKYDFNTKLHHLHHSSHQHPTSKRIPTSFPASHSVTGCVDGHGDHDQTQCKDEGNSEGSMNRDCVLPNQIGCTFENQLIEQIHLPWSGGVSVRRLVWLPNCADYRADEKMIYDGVG</sequence>
<dbReference type="AlphaFoldDB" id="A0A448XMA6"/>
<organism evidence="1 2">
    <name type="scientific">Protopolystoma xenopodis</name>
    <dbReference type="NCBI Taxonomy" id="117903"/>
    <lineage>
        <taxon>Eukaryota</taxon>
        <taxon>Metazoa</taxon>
        <taxon>Spiralia</taxon>
        <taxon>Lophotrochozoa</taxon>
        <taxon>Platyhelminthes</taxon>
        <taxon>Monogenea</taxon>
        <taxon>Polyopisthocotylea</taxon>
        <taxon>Polystomatidea</taxon>
        <taxon>Polystomatidae</taxon>
        <taxon>Protopolystoma</taxon>
    </lineage>
</organism>
<keyword evidence="2" id="KW-1185">Reference proteome</keyword>
<name>A0A448XMA6_9PLAT</name>
<reference evidence="1" key="1">
    <citation type="submission" date="2018-11" db="EMBL/GenBank/DDBJ databases">
        <authorList>
            <consortium name="Pathogen Informatics"/>
        </authorList>
    </citation>
    <scope>NUCLEOTIDE SEQUENCE</scope>
</reference>
<dbReference type="EMBL" id="CAAALY010263600">
    <property type="protein sequence ID" value="VEL40080.1"/>
    <property type="molecule type" value="Genomic_DNA"/>
</dbReference>
<evidence type="ECO:0000313" key="2">
    <source>
        <dbReference type="Proteomes" id="UP000784294"/>
    </source>
</evidence>